<proteinExistence type="predicted"/>
<gene>
    <name evidence="2" type="ORF">SPARVUS_LOCUS1778760</name>
</gene>
<comment type="caution">
    <text evidence="2">The sequence shown here is derived from an EMBL/GenBank/DDBJ whole genome shotgun (WGS) entry which is preliminary data.</text>
</comment>
<accession>A0ABN9AX27</accession>
<dbReference type="Proteomes" id="UP001162483">
    <property type="component" value="Unassembled WGS sequence"/>
</dbReference>
<evidence type="ECO:0000313" key="3">
    <source>
        <dbReference type="Proteomes" id="UP001162483"/>
    </source>
</evidence>
<keyword evidence="3" id="KW-1185">Reference proteome</keyword>
<reference evidence="2" key="1">
    <citation type="submission" date="2023-05" db="EMBL/GenBank/DDBJ databases">
        <authorList>
            <person name="Stuckert A."/>
        </authorList>
    </citation>
    <scope>NUCLEOTIDE SEQUENCE</scope>
</reference>
<organism evidence="2 3">
    <name type="scientific">Staurois parvus</name>
    <dbReference type="NCBI Taxonomy" id="386267"/>
    <lineage>
        <taxon>Eukaryota</taxon>
        <taxon>Metazoa</taxon>
        <taxon>Chordata</taxon>
        <taxon>Craniata</taxon>
        <taxon>Vertebrata</taxon>
        <taxon>Euteleostomi</taxon>
        <taxon>Amphibia</taxon>
        <taxon>Batrachia</taxon>
        <taxon>Anura</taxon>
        <taxon>Neobatrachia</taxon>
        <taxon>Ranoidea</taxon>
        <taxon>Ranidae</taxon>
        <taxon>Staurois</taxon>
    </lineage>
</organism>
<evidence type="ECO:0000313" key="2">
    <source>
        <dbReference type="EMBL" id="CAI9540601.1"/>
    </source>
</evidence>
<dbReference type="EMBL" id="CATNWA010001570">
    <property type="protein sequence ID" value="CAI9540601.1"/>
    <property type="molecule type" value="Genomic_DNA"/>
</dbReference>
<feature type="region of interest" description="Disordered" evidence="1">
    <location>
        <begin position="34"/>
        <end position="62"/>
    </location>
</feature>
<evidence type="ECO:0000256" key="1">
    <source>
        <dbReference type="SAM" id="MobiDB-lite"/>
    </source>
</evidence>
<protein>
    <submittedName>
        <fullName evidence="2">Uncharacterized protein</fullName>
    </submittedName>
</protein>
<sequence length="82" mass="8976">MVSYSNVKLSNFSVLSECHILTFLNFQPVPSPVRLGTEPRRRMPASAGGHGRGRCRGDIAGAQGQGKLNRDCWRSAAVYSRV</sequence>
<name>A0ABN9AX27_9NEOB</name>